<keyword evidence="2" id="KW-1185">Reference proteome</keyword>
<organism evidence="1 2">
    <name type="scientific">Denitrovibrio acetiphilus (strain DSM 12809 / NBRC 114555 / N2460)</name>
    <dbReference type="NCBI Taxonomy" id="522772"/>
    <lineage>
        <taxon>Bacteria</taxon>
        <taxon>Pseudomonadati</taxon>
        <taxon>Deferribacterota</taxon>
        <taxon>Deferribacteres</taxon>
        <taxon>Deferribacterales</taxon>
        <taxon>Geovibrionaceae</taxon>
        <taxon>Denitrovibrio</taxon>
    </lineage>
</organism>
<dbReference type="Pfam" id="PF09719">
    <property type="entry name" value="C_GCAxxG_C_C"/>
    <property type="match status" value="1"/>
</dbReference>
<dbReference type="NCBIfam" id="TIGR01909">
    <property type="entry name" value="C_GCAxxG_C_C"/>
    <property type="match status" value="1"/>
</dbReference>
<dbReference type="OrthoDB" id="1624765at2"/>
<dbReference type="InterPro" id="IPR010181">
    <property type="entry name" value="CGCAxxGCC_motif"/>
</dbReference>
<proteinExistence type="predicted"/>
<reference evidence="1 2" key="1">
    <citation type="journal article" date="2010" name="Stand. Genomic Sci.">
        <title>Complete genome sequence of Denitrovibrio acetiphilus type strain (N2460).</title>
        <authorList>
            <person name="Kiss H."/>
            <person name="Lang E."/>
            <person name="Lapidus A."/>
            <person name="Copeland A."/>
            <person name="Nolan M."/>
            <person name="Glavina Del Rio T."/>
            <person name="Chen F."/>
            <person name="Lucas S."/>
            <person name="Tice H."/>
            <person name="Cheng J.F."/>
            <person name="Han C."/>
            <person name="Goodwin L."/>
            <person name="Pitluck S."/>
            <person name="Liolios K."/>
            <person name="Pati A."/>
            <person name="Ivanova N."/>
            <person name="Mavromatis K."/>
            <person name="Chen A."/>
            <person name="Palaniappan K."/>
            <person name="Land M."/>
            <person name="Hauser L."/>
            <person name="Chang Y.J."/>
            <person name="Jeffries C.D."/>
            <person name="Detter J.C."/>
            <person name="Brettin T."/>
            <person name="Spring S."/>
            <person name="Rohde M."/>
            <person name="Goker M."/>
            <person name="Woyke T."/>
            <person name="Bristow J."/>
            <person name="Eisen J.A."/>
            <person name="Markowitz V."/>
            <person name="Hugenholtz P."/>
            <person name="Kyrpides N.C."/>
            <person name="Klenk H.P."/>
        </authorList>
    </citation>
    <scope>NUCLEOTIDE SEQUENCE [LARGE SCALE GENOMIC DNA]</scope>
    <source>
        <strain evidence="2">DSM 12809 / NBRC 114555 / N2460</strain>
    </source>
</reference>
<dbReference type="eggNOG" id="ENOG5033FGS">
    <property type="taxonomic scope" value="Bacteria"/>
</dbReference>
<name>D4H836_DENA2</name>
<dbReference type="HOGENOM" id="CLU_091283_0_1_0"/>
<protein>
    <submittedName>
        <fullName evidence="1">C_GCAxxG_C_C family protein</fullName>
    </submittedName>
</protein>
<evidence type="ECO:0000313" key="1">
    <source>
        <dbReference type="EMBL" id="ADD68185.1"/>
    </source>
</evidence>
<dbReference type="InterPro" id="IPR036280">
    <property type="entry name" value="Multihaem_cyt_sf"/>
</dbReference>
<dbReference type="STRING" id="522772.Dacet_1415"/>
<dbReference type="AlphaFoldDB" id="D4H836"/>
<dbReference type="EMBL" id="CP001968">
    <property type="protein sequence ID" value="ADD68185.1"/>
    <property type="molecule type" value="Genomic_DNA"/>
</dbReference>
<dbReference type="PaxDb" id="522772-Dacet_1415"/>
<sequence length="150" mass="16545">MSDSIAVLVSLEAVKLFKSGYHCSESVMLAFEKYTDKTFSEDTKRGMSAFVEGVGGSGCICGALNSGIFILSTMGGRLTNEESTKRLERVVKTLHDDFRKEFKSACCRVITKNSSKVFGIGKYNSCNKTVDFVAMRIVELAQEEGWIKPD</sequence>
<evidence type="ECO:0000313" key="2">
    <source>
        <dbReference type="Proteomes" id="UP000002012"/>
    </source>
</evidence>
<dbReference type="KEGG" id="dap:Dacet_1415"/>
<dbReference type="SUPFAM" id="SSF48695">
    <property type="entry name" value="Multiheme cytochromes"/>
    <property type="match status" value="1"/>
</dbReference>
<dbReference type="RefSeq" id="WP_013010706.1">
    <property type="nucleotide sequence ID" value="NC_013943.1"/>
</dbReference>
<accession>D4H836</accession>
<gene>
    <name evidence="1" type="ordered locus">Dacet_1415</name>
</gene>
<dbReference type="Proteomes" id="UP000002012">
    <property type="component" value="Chromosome"/>
</dbReference>
<dbReference type="InParanoid" id="D4H836"/>